<reference evidence="2 3" key="1">
    <citation type="journal article" date="2021" name="Sci. Rep.">
        <title>The genome of the diatom Chaetoceros tenuissimus carries an ancient integrated fragment of an extant virus.</title>
        <authorList>
            <person name="Hongo Y."/>
            <person name="Kimura K."/>
            <person name="Takaki Y."/>
            <person name="Yoshida Y."/>
            <person name="Baba S."/>
            <person name="Kobayashi G."/>
            <person name="Nagasaki K."/>
            <person name="Hano T."/>
            <person name="Tomaru Y."/>
        </authorList>
    </citation>
    <scope>NUCLEOTIDE SEQUENCE [LARGE SCALE GENOMIC DNA]</scope>
    <source>
        <strain evidence="2 3">NIES-3715</strain>
    </source>
</reference>
<feature type="region of interest" description="Disordered" evidence="1">
    <location>
        <begin position="121"/>
        <end position="140"/>
    </location>
</feature>
<evidence type="ECO:0000313" key="2">
    <source>
        <dbReference type="EMBL" id="GFH52714.1"/>
    </source>
</evidence>
<dbReference type="EMBL" id="BLLK01000046">
    <property type="protein sequence ID" value="GFH52714.1"/>
    <property type="molecule type" value="Genomic_DNA"/>
</dbReference>
<feature type="region of interest" description="Disordered" evidence="1">
    <location>
        <begin position="20"/>
        <end position="40"/>
    </location>
</feature>
<feature type="region of interest" description="Disordered" evidence="1">
    <location>
        <begin position="337"/>
        <end position="368"/>
    </location>
</feature>
<organism evidence="2 3">
    <name type="scientific">Chaetoceros tenuissimus</name>
    <dbReference type="NCBI Taxonomy" id="426638"/>
    <lineage>
        <taxon>Eukaryota</taxon>
        <taxon>Sar</taxon>
        <taxon>Stramenopiles</taxon>
        <taxon>Ochrophyta</taxon>
        <taxon>Bacillariophyta</taxon>
        <taxon>Coscinodiscophyceae</taxon>
        <taxon>Chaetocerotophycidae</taxon>
        <taxon>Chaetocerotales</taxon>
        <taxon>Chaetocerotaceae</taxon>
        <taxon>Chaetoceros</taxon>
    </lineage>
</organism>
<keyword evidence="3" id="KW-1185">Reference proteome</keyword>
<gene>
    <name evidence="2" type="ORF">CTEN210_09190</name>
</gene>
<accession>A0AAD3H7E6</accession>
<feature type="region of interest" description="Disordered" evidence="1">
    <location>
        <begin position="388"/>
        <end position="407"/>
    </location>
</feature>
<comment type="caution">
    <text evidence="2">The sequence shown here is derived from an EMBL/GenBank/DDBJ whole genome shotgun (WGS) entry which is preliminary data.</text>
</comment>
<protein>
    <submittedName>
        <fullName evidence="2">Uncharacterized protein</fullName>
    </submittedName>
</protein>
<evidence type="ECO:0000256" key="1">
    <source>
        <dbReference type="SAM" id="MobiDB-lite"/>
    </source>
</evidence>
<name>A0AAD3H7E6_9STRA</name>
<feature type="compositionally biased region" description="Basic and acidic residues" evidence="1">
    <location>
        <begin position="121"/>
        <end position="130"/>
    </location>
</feature>
<sequence length="430" mass="49398">MIHRNTNDISSTAVQNSKLQTASNYDKSGNCRKIPGTAETPRNTNVLHFYLLFFMKSHSASNAQRFTFDSTQKERQQQQQSMRFEYSTPTLRRQPSPLIYSKSVTRGHESIGMAVDTAHEQHNDNKDQHNKKGNNNGDYFPSRRECKIYDEIDCPSERCRQDDSTISSNYSLDIHLLHVTNTIAIEEHHRLDDYNNDEQPYYNFSRFPSRQEYGIHNILDDDIQYSASGTFPKVIEMKKRIENASTLKHDENEIHYEEDKDSLRLKSMKFKVMNRGIDDEIDALKNRIVLLESSLCGSTFHDYNKKKDYSPLSIGNAIQSRSIQPHNLAKKLHFGNAIEGNSKNTSRTPEDRQSHLSSSSKKVKERSALPFKPITALRRVDNRIKKGEKTPLGRKQRDHVGSFGITPTPAKTEVGKFVNMMLSPQLKKAV</sequence>
<dbReference type="AlphaFoldDB" id="A0AAD3H7E6"/>
<evidence type="ECO:0000313" key="3">
    <source>
        <dbReference type="Proteomes" id="UP001054902"/>
    </source>
</evidence>
<proteinExistence type="predicted"/>
<dbReference type="Proteomes" id="UP001054902">
    <property type="component" value="Unassembled WGS sequence"/>
</dbReference>